<dbReference type="Gramene" id="mRNA:HanXRQr2_Chr03g0090521">
    <property type="protein sequence ID" value="mRNA:HanXRQr2_Chr03g0090521"/>
    <property type="gene ID" value="HanXRQr2_Chr03g0090521"/>
</dbReference>
<evidence type="ECO:0000313" key="2">
    <source>
        <dbReference type="Proteomes" id="UP000215914"/>
    </source>
</evidence>
<proteinExistence type="predicted"/>
<accession>A0A9K3NU61</accession>
<reference evidence="1" key="1">
    <citation type="journal article" date="2017" name="Nature">
        <title>The sunflower genome provides insights into oil metabolism, flowering and Asterid evolution.</title>
        <authorList>
            <person name="Badouin H."/>
            <person name="Gouzy J."/>
            <person name="Grassa C.J."/>
            <person name="Murat F."/>
            <person name="Staton S.E."/>
            <person name="Cottret L."/>
            <person name="Lelandais-Briere C."/>
            <person name="Owens G.L."/>
            <person name="Carrere S."/>
            <person name="Mayjonade B."/>
            <person name="Legrand L."/>
            <person name="Gill N."/>
            <person name="Kane N.C."/>
            <person name="Bowers J.E."/>
            <person name="Hubner S."/>
            <person name="Bellec A."/>
            <person name="Berard A."/>
            <person name="Berges H."/>
            <person name="Blanchet N."/>
            <person name="Boniface M.C."/>
            <person name="Brunel D."/>
            <person name="Catrice O."/>
            <person name="Chaidir N."/>
            <person name="Claudel C."/>
            <person name="Donnadieu C."/>
            <person name="Faraut T."/>
            <person name="Fievet G."/>
            <person name="Helmstetter N."/>
            <person name="King M."/>
            <person name="Knapp S.J."/>
            <person name="Lai Z."/>
            <person name="Le Paslier M.C."/>
            <person name="Lippi Y."/>
            <person name="Lorenzon L."/>
            <person name="Mandel J.R."/>
            <person name="Marage G."/>
            <person name="Marchand G."/>
            <person name="Marquand E."/>
            <person name="Bret-Mestries E."/>
            <person name="Morien E."/>
            <person name="Nambeesan S."/>
            <person name="Nguyen T."/>
            <person name="Pegot-Espagnet P."/>
            <person name="Pouilly N."/>
            <person name="Raftis F."/>
            <person name="Sallet E."/>
            <person name="Schiex T."/>
            <person name="Thomas J."/>
            <person name="Vandecasteele C."/>
            <person name="Vares D."/>
            <person name="Vear F."/>
            <person name="Vautrin S."/>
            <person name="Crespi M."/>
            <person name="Mangin B."/>
            <person name="Burke J.M."/>
            <person name="Salse J."/>
            <person name="Munos S."/>
            <person name="Vincourt P."/>
            <person name="Rieseberg L.H."/>
            <person name="Langlade N.B."/>
        </authorList>
    </citation>
    <scope>NUCLEOTIDE SEQUENCE</scope>
    <source>
        <tissue evidence="1">Leaves</tissue>
    </source>
</reference>
<keyword evidence="2" id="KW-1185">Reference proteome</keyword>
<protein>
    <submittedName>
        <fullName evidence="1">Uncharacterized protein</fullName>
    </submittedName>
</protein>
<dbReference type="EMBL" id="MNCJ02000318">
    <property type="protein sequence ID" value="KAF5812781.1"/>
    <property type="molecule type" value="Genomic_DNA"/>
</dbReference>
<dbReference type="Proteomes" id="UP000215914">
    <property type="component" value="Unassembled WGS sequence"/>
</dbReference>
<name>A0A9K3NU61_HELAN</name>
<reference evidence="1" key="2">
    <citation type="submission" date="2020-06" db="EMBL/GenBank/DDBJ databases">
        <title>Helianthus annuus Genome sequencing and assembly Release 2.</title>
        <authorList>
            <person name="Gouzy J."/>
            <person name="Langlade N."/>
            <person name="Munos S."/>
        </authorList>
    </citation>
    <scope>NUCLEOTIDE SEQUENCE</scope>
    <source>
        <tissue evidence="1">Leaves</tissue>
    </source>
</reference>
<dbReference type="AlphaFoldDB" id="A0A9K3NU61"/>
<sequence length="88" mass="9788">MILHGLPCSNLRGNNFTRPLPAKLLEKSKKGSLLLSIESISDEDISSCLEGSCNKKEGNKKNESCYSSASNNWCCRRAINRSSNRMDH</sequence>
<evidence type="ECO:0000313" key="1">
    <source>
        <dbReference type="EMBL" id="KAF5812781.1"/>
    </source>
</evidence>
<organism evidence="1 2">
    <name type="scientific">Helianthus annuus</name>
    <name type="common">Common sunflower</name>
    <dbReference type="NCBI Taxonomy" id="4232"/>
    <lineage>
        <taxon>Eukaryota</taxon>
        <taxon>Viridiplantae</taxon>
        <taxon>Streptophyta</taxon>
        <taxon>Embryophyta</taxon>
        <taxon>Tracheophyta</taxon>
        <taxon>Spermatophyta</taxon>
        <taxon>Magnoliopsida</taxon>
        <taxon>eudicotyledons</taxon>
        <taxon>Gunneridae</taxon>
        <taxon>Pentapetalae</taxon>
        <taxon>asterids</taxon>
        <taxon>campanulids</taxon>
        <taxon>Asterales</taxon>
        <taxon>Asteraceae</taxon>
        <taxon>Asteroideae</taxon>
        <taxon>Heliantheae alliance</taxon>
        <taxon>Heliantheae</taxon>
        <taxon>Helianthus</taxon>
    </lineage>
</organism>
<gene>
    <name evidence="1" type="ORF">HanXRQr2_Chr03g0090521</name>
</gene>
<comment type="caution">
    <text evidence="1">The sequence shown here is derived from an EMBL/GenBank/DDBJ whole genome shotgun (WGS) entry which is preliminary data.</text>
</comment>